<dbReference type="EMBL" id="JAVRFF010000076">
    <property type="protein sequence ID" value="MDT0477840.1"/>
    <property type="molecule type" value="Genomic_DNA"/>
</dbReference>
<evidence type="ECO:0000313" key="2">
    <source>
        <dbReference type="EMBL" id="MDT0477840.1"/>
    </source>
</evidence>
<organism evidence="2 3">
    <name type="scientific">Streptomyces hintoniae</name>
    <dbReference type="NCBI Taxonomy" id="3075521"/>
    <lineage>
        <taxon>Bacteria</taxon>
        <taxon>Bacillati</taxon>
        <taxon>Actinomycetota</taxon>
        <taxon>Actinomycetes</taxon>
        <taxon>Kitasatosporales</taxon>
        <taxon>Streptomycetaceae</taxon>
        <taxon>Streptomyces</taxon>
    </lineage>
</organism>
<keyword evidence="3" id="KW-1185">Reference proteome</keyword>
<comment type="caution">
    <text evidence="2">The sequence shown here is derived from an EMBL/GenBank/DDBJ whole genome shotgun (WGS) entry which is preliminary data.</text>
</comment>
<proteinExistence type="predicted"/>
<accession>A0ABU2UX37</accession>
<evidence type="ECO:0000313" key="3">
    <source>
        <dbReference type="Proteomes" id="UP001180489"/>
    </source>
</evidence>
<name>A0ABU2UX37_9ACTN</name>
<gene>
    <name evidence="2" type="ORF">RM863_37550</name>
</gene>
<keyword evidence="1" id="KW-0812">Transmembrane</keyword>
<keyword evidence="1" id="KW-0472">Membrane</keyword>
<evidence type="ECO:0008006" key="4">
    <source>
        <dbReference type="Google" id="ProtNLM"/>
    </source>
</evidence>
<evidence type="ECO:0000256" key="1">
    <source>
        <dbReference type="SAM" id="Phobius"/>
    </source>
</evidence>
<dbReference type="RefSeq" id="WP_311637856.1">
    <property type="nucleotide sequence ID" value="NZ_JAVRFF010000076.1"/>
</dbReference>
<dbReference type="Proteomes" id="UP001180489">
    <property type="component" value="Unassembled WGS sequence"/>
</dbReference>
<feature type="transmembrane region" description="Helical" evidence="1">
    <location>
        <begin position="12"/>
        <end position="38"/>
    </location>
</feature>
<keyword evidence="1" id="KW-1133">Transmembrane helix</keyword>
<sequence length="77" mass="8241">MNAITRLGRSLVVGLVVVPLVLVLELLTLPVDLALLALRGHRRGCPRRDGSTCSCFLSAWRAAGRGARNGLREAFAS</sequence>
<protein>
    <recommendedName>
        <fullName evidence="4">Secreted protein</fullName>
    </recommendedName>
</protein>
<reference evidence="2" key="1">
    <citation type="submission" date="2024-05" db="EMBL/GenBank/DDBJ databases">
        <title>30 novel species of actinomycetes from the DSMZ collection.</title>
        <authorList>
            <person name="Nouioui I."/>
        </authorList>
    </citation>
    <scope>NUCLEOTIDE SEQUENCE</scope>
    <source>
        <strain evidence="2">DSM 41014</strain>
    </source>
</reference>